<protein>
    <submittedName>
        <fullName evidence="1">Uncharacterized protein</fullName>
    </submittedName>
</protein>
<name>A0A1D9GAT5_MOOP1</name>
<organism evidence="1 2">
    <name type="scientific">Moorena producens (strain JHB)</name>
    <dbReference type="NCBI Taxonomy" id="1454205"/>
    <lineage>
        <taxon>Bacteria</taxon>
        <taxon>Bacillati</taxon>
        <taxon>Cyanobacteriota</taxon>
        <taxon>Cyanophyceae</taxon>
        <taxon>Coleofasciculales</taxon>
        <taxon>Coleofasciculaceae</taxon>
        <taxon>Moorena</taxon>
    </lineage>
</organism>
<dbReference type="EMBL" id="CP017708">
    <property type="protein sequence ID" value="AOY84723.2"/>
    <property type="molecule type" value="Genomic_DNA"/>
</dbReference>
<reference evidence="2" key="1">
    <citation type="submission" date="2016-10" db="EMBL/GenBank/DDBJ databases">
        <title>Comparative genomics uncovers the prolific and rare metabolic potential of the cyanobacterial genus Moorea.</title>
        <authorList>
            <person name="Leao T."/>
            <person name="Castelao G."/>
            <person name="Korobeynikov A."/>
            <person name="Monroe E.A."/>
            <person name="Podell S."/>
            <person name="Glukhov E."/>
            <person name="Allen E."/>
            <person name="Gerwick W.H."/>
            <person name="Gerwick L."/>
        </authorList>
    </citation>
    <scope>NUCLEOTIDE SEQUENCE [LARGE SCALE GENOMIC DNA]</scope>
    <source>
        <strain evidence="2">JHB</strain>
    </source>
</reference>
<proteinExistence type="predicted"/>
<accession>A0A1D9GAT5</accession>
<sequence length="94" mass="10741">MAAVALLYATTARGMAVLLVGLRRQVDPHWFRGLSYLKIGLRWLKGVVNKGRLLLTPVPLLPLDPQPCFACHQAKSDYYDQIWFSRIRSLQCRT</sequence>
<dbReference type="AlphaFoldDB" id="A0A1D9GAT5"/>
<dbReference type="Proteomes" id="UP000176944">
    <property type="component" value="Chromosome"/>
</dbReference>
<gene>
    <name evidence="1" type="ORF">BJP36_16680</name>
</gene>
<evidence type="ECO:0000313" key="2">
    <source>
        <dbReference type="Proteomes" id="UP000176944"/>
    </source>
</evidence>
<evidence type="ECO:0000313" key="1">
    <source>
        <dbReference type="EMBL" id="AOY84723.2"/>
    </source>
</evidence>